<dbReference type="Gene3D" id="3.10.180.10">
    <property type="entry name" value="2,3-Dihydroxybiphenyl 1,2-Dioxygenase, domain 1"/>
    <property type="match status" value="1"/>
</dbReference>
<dbReference type="PROSITE" id="PS51819">
    <property type="entry name" value="VOC"/>
    <property type="match status" value="1"/>
</dbReference>
<evidence type="ECO:0000259" key="1">
    <source>
        <dbReference type="PROSITE" id="PS51819"/>
    </source>
</evidence>
<accession>A0A8J3YKC8</accession>
<dbReference type="RefSeq" id="WP_203899556.1">
    <property type="nucleotide sequence ID" value="NZ_BOPF01000009.1"/>
</dbReference>
<proteinExistence type="predicted"/>
<dbReference type="InterPro" id="IPR004360">
    <property type="entry name" value="Glyas_Fos-R_dOase_dom"/>
</dbReference>
<feature type="domain" description="VOC" evidence="1">
    <location>
        <begin position="8"/>
        <end position="126"/>
    </location>
</feature>
<reference evidence="2" key="1">
    <citation type="submission" date="2021-01" db="EMBL/GenBank/DDBJ databases">
        <title>Whole genome shotgun sequence of Virgisporangium aliadipatigenens NBRC 105644.</title>
        <authorList>
            <person name="Komaki H."/>
            <person name="Tamura T."/>
        </authorList>
    </citation>
    <scope>NUCLEOTIDE SEQUENCE</scope>
    <source>
        <strain evidence="2">NBRC 105644</strain>
    </source>
</reference>
<protein>
    <submittedName>
        <fullName evidence="2">Glyoxalase</fullName>
    </submittedName>
</protein>
<name>A0A8J3YKC8_9ACTN</name>
<dbReference type="SUPFAM" id="SSF54593">
    <property type="entry name" value="Glyoxalase/Bleomycin resistance protein/Dihydroxybiphenyl dioxygenase"/>
    <property type="match status" value="1"/>
</dbReference>
<dbReference type="Proteomes" id="UP000619260">
    <property type="component" value="Unassembled WGS sequence"/>
</dbReference>
<evidence type="ECO:0000313" key="3">
    <source>
        <dbReference type="Proteomes" id="UP000619260"/>
    </source>
</evidence>
<organism evidence="2 3">
    <name type="scientific">Virgisporangium aliadipatigenens</name>
    <dbReference type="NCBI Taxonomy" id="741659"/>
    <lineage>
        <taxon>Bacteria</taxon>
        <taxon>Bacillati</taxon>
        <taxon>Actinomycetota</taxon>
        <taxon>Actinomycetes</taxon>
        <taxon>Micromonosporales</taxon>
        <taxon>Micromonosporaceae</taxon>
        <taxon>Virgisporangium</taxon>
    </lineage>
</organism>
<gene>
    <name evidence="2" type="ORF">Val02_28930</name>
</gene>
<keyword evidence="3" id="KW-1185">Reference proteome</keyword>
<comment type="caution">
    <text evidence="2">The sequence shown here is derived from an EMBL/GenBank/DDBJ whole genome shotgun (WGS) entry which is preliminary data.</text>
</comment>
<dbReference type="InterPro" id="IPR029068">
    <property type="entry name" value="Glyas_Bleomycin-R_OHBP_Dase"/>
</dbReference>
<dbReference type="EMBL" id="BOPF01000009">
    <property type="protein sequence ID" value="GIJ46007.1"/>
    <property type="molecule type" value="Genomic_DNA"/>
</dbReference>
<evidence type="ECO:0000313" key="2">
    <source>
        <dbReference type="EMBL" id="GIJ46007.1"/>
    </source>
</evidence>
<dbReference type="Pfam" id="PF00903">
    <property type="entry name" value="Glyoxalase"/>
    <property type="match status" value="1"/>
</dbReference>
<dbReference type="AlphaFoldDB" id="A0A8J3YKC8"/>
<sequence length="126" mass="13320">MSGIQTNAPFYAGFAVDDLDAARAFYADVLGVTVEDAGGLLWLRAGNGAGVLVYPKPGHVPAAHTVLNFPVADIRSTVERLTAAGVVFERYDSGPIATDELGIAHPGPWQAWFRDPAGNILSVLQE</sequence>
<dbReference type="InterPro" id="IPR037523">
    <property type="entry name" value="VOC_core"/>
</dbReference>